<dbReference type="GO" id="GO:0004413">
    <property type="term" value="F:homoserine kinase activity"/>
    <property type="evidence" value="ECO:0007669"/>
    <property type="project" value="UniProtKB-EC"/>
</dbReference>
<evidence type="ECO:0000256" key="2">
    <source>
        <dbReference type="ARBA" id="ARBA00007370"/>
    </source>
</evidence>
<dbReference type="EMBL" id="JASJQH010006948">
    <property type="protein sequence ID" value="KAK9722492.1"/>
    <property type="molecule type" value="Genomic_DNA"/>
</dbReference>
<proteinExistence type="inferred from homology"/>
<dbReference type="Gene3D" id="3.30.230.10">
    <property type="match status" value="1"/>
</dbReference>
<evidence type="ECO:0000256" key="4">
    <source>
        <dbReference type="ARBA" id="ARBA00017858"/>
    </source>
</evidence>
<keyword evidence="5" id="KW-0028">Amino-acid biosynthesis</keyword>
<dbReference type="HAMAP" id="MF_00384">
    <property type="entry name" value="Homoser_kinase"/>
    <property type="match status" value="1"/>
</dbReference>
<evidence type="ECO:0000256" key="6">
    <source>
        <dbReference type="ARBA" id="ARBA00022679"/>
    </source>
</evidence>
<keyword evidence="14" id="KW-1185">Reference proteome</keyword>
<organism evidence="13 14">
    <name type="scientific">Basidiobolus ranarum</name>
    <dbReference type="NCBI Taxonomy" id="34480"/>
    <lineage>
        <taxon>Eukaryota</taxon>
        <taxon>Fungi</taxon>
        <taxon>Fungi incertae sedis</taxon>
        <taxon>Zoopagomycota</taxon>
        <taxon>Entomophthoromycotina</taxon>
        <taxon>Basidiobolomycetes</taxon>
        <taxon>Basidiobolales</taxon>
        <taxon>Basidiobolaceae</taxon>
        <taxon>Basidiobolus</taxon>
    </lineage>
</organism>
<gene>
    <name evidence="13" type="primary">THR1_1</name>
    <name evidence="13" type="ORF">K7432_002644</name>
</gene>
<evidence type="ECO:0000256" key="11">
    <source>
        <dbReference type="ARBA" id="ARBA00049913"/>
    </source>
</evidence>
<keyword evidence="10" id="KW-0067">ATP-binding</keyword>
<keyword evidence="8" id="KW-0547">Nucleotide-binding</keyword>
<dbReference type="Gene3D" id="3.30.70.890">
    <property type="entry name" value="GHMP kinase, C-terminal domain"/>
    <property type="match status" value="1"/>
</dbReference>
<evidence type="ECO:0000313" key="14">
    <source>
        <dbReference type="Proteomes" id="UP001479436"/>
    </source>
</evidence>
<accession>A0ABR2W7F4</accession>
<dbReference type="InterPro" id="IPR036554">
    <property type="entry name" value="GHMP_kinase_C_sf"/>
</dbReference>
<sequence>MTQSSYARITVPCTSANIGPGFDVLGLALSLYLTVEVTVYPSDLESDLVRITYEGDGEENMTLDPEVNLVTKTAIYVLSCFDKTFPARMSIHINNPIPLGRGLGSSGSAIVAGVALANFVGNLNLSKDRQLDFILQIESHPDNVVAALMGGFVAGYLRNPAPSLTKEPPVGVGSYVRLGWAQEIKAIAIIPQFELSTELARKVLPQEYVKSDVIHNLQRLAILTTALGQSPPNAETIYEAMQDKLHQPYRKHLIPGLPEIISTITPSSHPGLVGICLSGAGPTMLALATHNFDKIAADAQAIFARQPDGGIDTIVKLLDIVEDGCQCVVDPVEPKL</sequence>
<dbReference type="InterPro" id="IPR006204">
    <property type="entry name" value="GHMP_kinase_N_dom"/>
</dbReference>
<dbReference type="PANTHER" id="PTHR20861">
    <property type="entry name" value="HOMOSERINE/4-DIPHOSPHOCYTIDYL-2-C-METHYL-D-ERYTHRITOL KINASE"/>
    <property type="match status" value="1"/>
</dbReference>
<dbReference type="SUPFAM" id="SSF55060">
    <property type="entry name" value="GHMP Kinase, C-terminal domain"/>
    <property type="match status" value="1"/>
</dbReference>
<dbReference type="NCBIfam" id="TIGR00191">
    <property type="entry name" value="thrB"/>
    <property type="match status" value="1"/>
</dbReference>
<dbReference type="SUPFAM" id="SSF54211">
    <property type="entry name" value="Ribosomal protein S5 domain 2-like"/>
    <property type="match status" value="1"/>
</dbReference>
<dbReference type="PROSITE" id="PS00627">
    <property type="entry name" value="GHMP_KINASES_ATP"/>
    <property type="match status" value="1"/>
</dbReference>
<dbReference type="Proteomes" id="UP001479436">
    <property type="component" value="Unassembled WGS sequence"/>
</dbReference>
<comment type="pathway">
    <text evidence="1">Amino-acid biosynthesis; L-threonine biosynthesis; L-threonine from L-aspartate: step 4/5.</text>
</comment>
<comment type="similarity">
    <text evidence="2">Belongs to the GHMP kinase family. Homoserine kinase subfamily.</text>
</comment>
<comment type="caution">
    <text evidence="13">The sequence shown here is derived from an EMBL/GenBank/DDBJ whole genome shotgun (WGS) entry which is preliminary data.</text>
</comment>
<evidence type="ECO:0000256" key="7">
    <source>
        <dbReference type="ARBA" id="ARBA00022697"/>
    </source>
</evidence>
<dbReference type="InterPro" id="IPR006203">
    <property type="entry name" value="GHMP_knse_ATP-bd_CS"/>
</dbReference>
<evidence type="ECO:0000313" key="13">
    <source>
        <dbReference type="EMBL" id="KAK9722492.1"/>
    </source>
</evidence>
<name>A0ABR2W7F4_9FUNG</name>
<dbReference type="PRINTS" id="PR00958">
    <property type="entry name" value="HOMSERKINASE"/>
</dbReference>
<evidence type="ECO:0000256" key="1">
    <source>
        <dbReference type="ARBA" id="ARBA00005015"/>
    </source>
</evidence>
<dbReference type="EC" id="2.7.1.39" evidence="3"/>
<dbReference type="InterPro" id="IPR020568">
    <property type="entry name" value="Ribosomal_Su5_D2-typ_SF"/>
</dbReference>
<evidence type="ECO:0000256" key="8">
    <source>
        <dbReference type="ARBA" id="ARBA00022741"/>
    </source>
</evidence>
<dbReference type="PIRSF" id="PIRSF000676">
    <property type="entry name" value="Homoser_kin"/>
    <property type="match status" value="1"/>
</dbReference>
<keyword evidence="6 13" id="KW-0808">Transferase</keyword>
<comment type="catalytic activity">
    <reaction evidence="11">
        <text>L-homoserine + ATP = O-phospho-L-homoserine + ADP + H(+)</text>
        <dbReference type="Rhea" id="RHEA:13985"/>
        <dbReference type="ChEBI" id="CHEBI:15378"/>
        <dbReference type="ChEBI" id="CHEBI:30616"/>
        <dbReference type="ChEBI" id="CHEBI:57476"/>
        <dbReference type="ChEBI" id="CHEBI:57590"/>
        <dbReference type="ChEBI" id="CHEBI:456216"/>
        <dbReference type="EC" id="2.7.1.39"/>
    </reaction>
    <physiologicalReaction direction="left-to-right" evidence="11">
        <dbReference type="Rhea" id="RHEA:13986"/>
    </physiologicalReaction>
</comment>
<evidence type="ECO:0000256" key="10">
    <source>
        <dbReference type="ARBA" id="ARBA00022840"/>
    </source>
</evidence>
<evidence type="ECO:0000259" key="12">
    <source>
        <dbReference type="Pfam" id="PF00288"/>
    </source>
</evidence>
<keyword evidence="9" id="KW-0418">Kinase</keyword>
<evidence type="ECO:0000256" key="9">
    <source>
        <dbReference type="ARBA" id="ARBA00022777"/>
    </source>
</evidence>
<feature type="domain" description="GHMP kinase N-terminal" evidence="12">
    <location>
        <begin position="68"/>
        <end position="151"/>
    </location>
</feature>
<dbReference type="PANTHER" id="PTHR20861:SF1">
    <property type="entry name" value="HOMOSERINE KINASE"/>
    <property type="match status" value="1"/>
</dbReference>
<dbReference type="Pfam" id="PF00288">
    <property type="entry name" value="GHMP_kinases_N"/>
    <property type="match status" value="1"/>
</dbReference>
<evidence type="ECO:0000256" key="5">
    <source>
        <dbReference type="ARBA" id="ARBA00022605"/>
    </source>
</evidence>
<protein>
    <recommendedName>
        <fullName evidence="4">Homoserine kinase</fullName>
        <ecNumber evidence="3">2.7.1.39</ecNumber>
    </recommendedName>
</protein>
<evidence type="ECO:0000256" key="3">
    <source>
        <dbReference type="ARBA" id="ARBA00012078"/>
    </source>
</evidence>
<reference evidence="13 14" key="1">
    <citation type="submission" date="2023-04" db="EMBL/GenBank/DDBJ databases">
        <title>Genome of Basidiobolus ranarum AG-B5.</title>
        <authorList>
            <person name="Stajich J.E."/>
            <person name="Carter-House D."/>
            <person name="Gryganskyi A."/>
        </authorList>
    </citation>
    <scope>NUCLEOTIDE SEQUENCE [LARGE SCALE GENOMIC DNA]</scope>
    <source>
        <strain evidence="13 14">AG-B5</strain>
    </source>
</reference>
<keyword evidence="7" id="KW-0791">Threonine biosynthesis</keyword>
<dbReference type="InterPro" id="IPR014721">
    <property type="entry name" value="Ribsml_uS5_D2-typ_fold_subgr"/>
</dbReference>
<dbReference type="InterPro" id="IPR000870">
    <property type="entry name" value="Homoserine_kinase"/>
</dbReference>